<reference evidence="1 2" key="1">
    <citation type="journal article" date="2022" name="Genome Biol. Evol.">
        <title>The Spruce Budworm Genome: Reconstructing the Evolutionary History of Antifreeze Proteins.</title>
        <authorList>
            <person name="Beliveau C."/>
            <person name="Gagne P."/>
            <person name="Picq S."/>
            <person name="Vernygora O."/>
            <person name="Keeling C.I."/>
            <person name="Pinkney K."/>
            <person name="Doucet D."/>
            <person name="Wen F."/>
            <person name="Johnston J.S."/>
            <person name="Maaroufi H."/>
            <person name="Boyle B."/>
            <person name="Laroche J."/>
            <person name="Dewar K."/>
            <person name="Juretic N."/>
            <person name="Blackburn G."/>
            <person name="Nisole A."/>
            <person name="Brunet B."/>
            <person name="Brandao M."/>
            <person name="Lumley L."/>
            <person name="Duan J."/>
            <person name="Quan G."/>
            <person name="Lucarotti C.J."/>
            <person name="Roe A.D."/>
            <person name="Sperling F.A.H."/>
            <person name="Levesque R.C."/>
            <person name="Cusson M."/>
        </authorList>
    </citation>
    <scope>NUCLEOTIDE SEQUENCE [LARGE SCALE GENOMIC DNA]</scope>
    <source>
        <strain evidence="1">Glfc:IPQL:Cfum</strain>
    </source>
</reference>
<comment type="caution">
    <text evidence="1">The sequence shown here is derived from an EMBL/GenBank/DDBJ whole genome shotgun (WGS) entry which is preliminary data.</text>
</comment>
<name>A0ACC0K1J6_CHOFU</name>
<dbReference type="EMBL" id="CM046131">
    <property type="protein sequence ID" value="KAI8430309.1"/>
    <property type="molecule type" value="Genomic_DNA"/>
</dbReference>
<accession>A0ACC0K1J6</accession>
<protein>
    <submittedName>
        <fullName evidence="1">Uncharacterized protein</fullName>
    </submittedName>
</protein>
<evidence type="ECO:0000313" key="1">
    <source>
        <dbReference type="EMBL" id="KAI8430309.1"/>
    </source>
</evidence>
<gene>
    <name evidence="1" type="ORF">MSG28_000619</name>
</gene>
<organism evidence="1 2">
    <name type="scientific">Choristoneura fumiferana</name>
    <name type="common">Spruce budworm moth</name>
    <name type="synonym">Archips fumiferana</name>
    <dbReference type="NCBI Taxonomy" id="7141"/>
    <lineage>
        <taxon>Eukaryota</taxon>
        <taxon>Metazoa</taxon>
        <taxon>Ecdysozoa</taxon>
        <taxon>Arthropoda</taxon>
        <taxon>Hexapoda</taxon>
        <taxon>Insecta</taxon>
        <taxon>Pterygota</taxon>
        <taxon>Neoptera</taxon>
        <taxon>Endopterygota</taxon>
        <taxon>Lepidoptera</taxon>
        <taxon>Glossata</taxon>
        <taxon>Ditrysia</taxon>
        <taxon>Tortricoidea</taxon>
        <taxon>Tortricidae</taxon>
        <taxon>Tortricinae</taxon>
        <taxon>Choristoneura</taxon>
    </lineage>
</organism>
<keyword evidence="2" id="KW-1185">Reference proteome</keyword>
<proteinExistence type="predicted"/>
<sequence length="156" mass="18094">MMFPGANTSYLYIINEGEDRRQVCLRFLLNTLDVTVVQNTLFNSTQVYPPYRLTIVEKILLVFLPSEMKNIAMLICTKFIKRNNRETALIRLEKKFLGISFLMILTLVFTLLKRINVGYKNQGQINTLCVIRHAKSIQHANGRQYATVLFKKICCL</sequence>
<dbReference type="Proteomes" id="UP001064048">
    <property type="component" value="Chromosome Z"/>
</dbReference>
<evidence type="ECO:0000313" key="2">
    <source>
        <dbReference type="Proteomes" id="UP001064048"/>
    </source>
</evidence>